<proteinExistence type="predicted"/>
<evidence type="ECO:0000313" key="2">
    <source>
        <dbReference type="Proteomes" id="UP001345827"/>
    </source>
</evidence>
<dbReference type="InterPro" id="IPR011008">
    <property type="entry name" value="Dimeric_a/b-barrel"/>
</dbReference>
<dbReference type="Proteomes" id="UP001345827">
    <property type="component" value="Unassembled WGS sequence"/>
</dbReference>
<accession>A0AAV9Q9H7</accession>
<organism evidence="1 2">
    <name type="scientific">Vermiconidia calcicola</name>
    <dbReference type="NCBI Taxonomy" id="1690605"/>
    <lineage>
        <taxon>Eukaryota</taxon>
        <taxon>Fungi</taxon>
        <taxon>Dikarya</taxon>
        <taxon>Ascomycota</taxon>
        <taxon>Pezizomycotina</taxon>
        <taxon>Dothideomycetes</taxon>
        <taxon>Dothideomycetidae</taxon>
        <taxon>Mycosphaerellales</taxon>
        <taxon>Extremaceae</taxon>
        <taxon>Vermiconidia</taxon>
    </lineage>
</organism>
<evidence type="ECO:0008006" key="3">
    <source>
        <dbReference type="Google" id="ProtNLM"/>
    </source>
</evidence>
<evidence type="ECO:0000313" key="1">
    <source>
        <dbReference type="EMBL" id="KAK5536828.1"/>
    </source>
</evidence>
<protein>
    <recommendedName>
        <fullName evidence="3">ABM domain-containing protein</fullName>
    </recommendedName>
</protein>
<dbReference type="AlphaFoldDB" id="A0AAV9Q9H7"/>
<name>A0AAV9Q9H7_9PEZI</name>
<gene>
    <name evidence="1" type="ORF">LTR25_005503</name>
</gene>
<sequence length="137" mass="15723">MATSHSNTISIHKDLSGPEGFVLSVKVYISPADVPRFFTLFKPVYDAVFAEPECRFFIVAQPSPSPQEEDQKVTCLSWIEGWSRPPQWFMAVQMNKAYYEPYMSETTAMFVRPRWHEILVPEEGLCHFKLPESATTS</sequence>
<reference evidence="1 2" key="1">
    <citation type="submission" date="2023-06" db="EMBL/GenBank/DDBJ databases">
        <title>Black Yeasts Isolated from many extreme environments.</title>
        <authorList>
            <person name="Coleine C."/>
            <person name="Stajich J.E."/>
            <person name="Selbmann L."/>
        </authorList>
    </citation>
    <scope>NUCLEOTIDE SEQUENCE [LARGE SCALE GENOMIC DNA]</scope>
    <source>
        <strain evidence="1 2">CCFEE 5887</strain>
    </source>
</reference>
<keyword evidence="2" id="KW-1185">Reference proteome</keyword>
<dbReference type="EMBL" id="JAXLQG010000008">
    <property type="protein sequence ID" value="KAK5536828.1"/>
    <property type="molecule type" value="Genomic_DNA"/>
</dbReference>
<comment type="caution">
    <text evidence="1">The sequence shown here is derived from an EMBL/GenBank/DDBJ whole genome shotgun (WGS) entry which is preliminary data.</text>
</comment>
<dbReference type="SUPFAM" id="SSF54909">
    <property type="entry name" value="Dimeric alpha+beta barrel"/>
    <property type="match status" value="1"/>
</dbReference>